<dbReference type="PROSITE" id="PS51375">
    <property type="entry name" value="PPR"/>
    <property type="match status" value="3"/>
</dbReference>
<proteinExistence type="predicted"/>
<dbReference type="Pfam" id="PF01535">
    <property type="entry name" value="PPR"/>
    <property type="match status" value="4"/>
</dbReference>
<organism evidence="3 4">
    <name type="scientific">Coptis chinensis</name>
    <dbReference type="NCBI Taxonomy" id="261450"/>
    <lineage>
        <taxon>Eukaryota</taxon>
        <taxon>Viridiplantae</taxon>
        <taxon>Streptophyta</taxon>
        <taxon>Embryophyta</taxon>
        <taxon>Tracheophyta</taxon>
        <taxon>Spermatophyta</taxon>
        <taxon>Magnoliopsida</taxon>
        <taxon>Ranunculales</taxon>
        <taxon>Ranunculaceae</taxon>
        <taxon>Coptidoideae</taxon>
        <taxon>Coptis</taxon>
    </lineage>
</organism>
<dbReference type="Pfam" id="PF13041">
    <property type="entry name" value="PPR_2"/>
    <property type="match status" value="2"/>
</dbReference>
<feature type="repeat" description="PPR" evidence="2">
    <location>
        <begin position="298"/>
        <end position="333"/>
    </location>
</feature>
<dbReference type="InterPro" id="IPR002885">
    <property type="entry name" value="PPR_rpt"/>
</dbReference>
<evidence type="ECO:0000256" key="2">
    <source>
        <dbReference type="PROSITE-ProRule" id="PRU00708"/>
    </source>
</evidence>
<dbReference type="Proteomes" id="UP000631114">
    <property type="component" value="Unassembled WGS sequence"/>
</dbReference>
<dbReference type="FunFam" id="1.25.40.10:FF:000381">
    <property type="entry name" value="Pentatricopeptide repeat-containing protein"/>
    <property type="match status" value="1"/>
</dbReference>
<evidence type="ECO:0000256" key="1">
    <source>
        <dbReference type="ARBA" id="ARBA00022737"/>
    </source>
</evidence>
<dbReference type="InterPro" id="IPR046960">
    <property type="entry name" value="PPR_At4g14850-like_plant"/>
</dbReference>
<evidence type="ECO:0000313" key="3">
    <source>
        <dbReference type="EMBL" id="KAF9587169.1"/>
    </source>
</evidence>
<sequence length="352" mass="39218">MTTLDHFRRALISFRLLNARGIKPTNFILCTLLNSCTQLLHLRFGLQIHARILQTAWYQHNVFINTALVNMYAKSNLILDAKSVFDAMEQHDHVSWTSIIVAYAQNGHAIQAFSLFKQMLLDTHIRPNSHTFATLITTASVLLVHSQLELPASLHAHVIKLGCHSNNCVVTSLIDSYSKCGEINLAVSLYRDTLHRDVILLNSMIAAYSQNQCGEQALTLFLEMQKQNISPTHYTFSTILNACATLALLPQGTQIHSFVTKLGSETSVFVASSLIDMYSKCGSIDEARRIFDQLDHRNNILWTSMITAYAQGGRGEDGLELFDKLVKEQGMRPDNICLTAVLTACNHAGLVG</sequence>
<dbReference type="OrthoDB" id="1859199at2759"/>
<dbReference type="GO" id="GO:0003723">
    <property type="term" value="F:RNA binding"/>
    <property type="evidence" value="ECO:0007669"/>
    <property type="project" value="InterPro"/>
</dbReference>
<dbReference type="PANTHER" id="PTHR47926">
    <property type="entry name" value="PENTATRICOPEPTIDE REPEAT-CONTAINING PROTEIN"/>
    <property type="match status" value="1"/>
</dbReference>
<keyword evidence="4" id="KW-1185">Reference proteome</keyword>
<feature type="repeat" description="PPR" evidence="2">
    <location>
        <begin position="197"/>
        <end position="231"/>
    </location>
</feature>
<dbReference type="Gene3D" id="1.25.40.10">
    <property type="entry name" value="Tetratricopeptide repeat domain"/>
    <property type="match status" value="3"/>
</dbReference>
<comment type="caution">
    <text evidence="3">The sequence shown here is derived from an EMBL/GenBank/DDBJ whole genome shotgun (WGS) entry which is preliminary data.</text>
</comment>
<keyword evidence="1" id="KW-0677">Repeat</keyword>
<dbReference type="NCBIfam" id="TIGR00756">
    <property type="entry name" value="PPR"/>
    <property type="match status" value="4"/>
</dbReference>
<reference evidence="3 4" key="1">
    <citation type="submission" date="2020-10" db="EMBL/GenBank/DDBJ databases">
        <title>The Coptis chinensis genome and diversification of protoberbering-type alkaloids.</title>
        <authorList>
            <person name="Wang B."/>
            <person name="Shu S."/>
            <person name="Song C."/>
            <person name="Liu Y."/>
        </authorList>
    </citation>
    <scope>NUCLEOTIDE SEQUENCE [LARGE SCALE GENOMIC DNA]</scope>
    <source>
        <strain evidence="3">HL-2020</strain>
        <tissue evidence="3">Leaf</tissue>
    </source>
</reference>
<dbReference type="FunFam" id="1.25.40.10:FF:000243">
    <property type="entry name" value="Pentatricopeptide repeat-containing protein chloroplastic"/>
    <property type="match status" value="1"/>
</dbReference>
<gene>
    <name evidence="3" type="ORF">IFM89_039609</name>
</gene>
<evidence type="ECO:0008006" key="5">
    <source>
        <dbReference type="Google" id="ProtNLM"/>
    </source>
</evidence>
<dbReference type="AlphaFoldDB" id="A0A835LCX3"/>
<dbReference type="FunFam" id="1.25.40.10:FF:000343">
    <property type="entry name" value="Pentatricopeptide repeat-containing protein At3g58590"/>
    <property type="match status" value="1"/>
</dbReference>
<accession>A0A835LCX3</accession>
<dbReference type="EMBL" id="JADFTS010000034">
    <property type="protein sequence ID" value="KAF9587169.1"/>
    <property type="molecule type" value="Genomic_DNA"/>
</dbReference>
<name>A0A835LCX3_9MAGN</name>
<dbReference type="InterPro" id="IPR011990">
    <property type="entry name" value="TPR-like_helical_dom_sf"/>
</dbReference>
<protein>
    <recommendedName>
        <fullName evidence="5">Pentatricopeptide repeat-containing protein</fullName>
    </recommendedName>
</protein>
<feature type="repeat" description="PPR" evidence="2">
    <location>
        <begin position="92"/>
        <end position="127"/>
    </location>
</feature>
<evidence type="ECO:0000313" key="4">
    <source>
        <dbReference type="Proteomes" id="UP000631114"/>
    </source>
</evidence>
<dbReference type="GO" id="GO:0009451">
    <property type="term" value="P:RNA modification"/>
    <property type="evidence" value="ECO:0007669"/>
    <property type="project" value="InterPro"/>
</dbReference>